<feature type="compositionally biased region" description="Basic residues" evidence="7">
    <location>
        <begin position="12"/>
        <end position="21"/>
    </location>
</feature>
<feature type="compositionally biased region" description="Polar residues" evidence="7">
    <location>
        <begin position="106"/>
        <end position="121"/>
    </location>
</feature>
<feature type="domain" description="Calpain catalytic" evidence="8">
    <location>
        <begin position="146"/>
        <end position="444"/>
    </location>
</feature>
<dbReference type="InterPro" id="IPR022684">
    <property type="entry name" value="Calpain_cysteine_protease"/>
</dbReference>
<name>A0AA85JJW2_TRIRE</name>
<dbReference type="InterPro" id="IPR036213">
    <property type="entry name" value="Calpain_III_sf"/>
</dbReference>
<protein>
    <recommendedName>
        <fullName evidence="8">Calpain catalytic domain-containing protein</fullName>
    </recommendedName>
</protein>
<organism evidence="9 10">
    <name type="scientific">Trichobilharzia regenti</name>
    <name type="common">Nasal bird schistosome</name>
    <dbReference type="NCBI Taxonomy" id="157069"/>
    <lineage>
        <taxon>Eukaryota</taxon>
        <taxon>Metazoa</taxon>
        <taxon>Spiralia</taxon>
        <taxon>Lophotrochozoa</taxon>
        <taxon>Platyhelminthes</taxon>
        <taxon>Trematoda</taxon>
        <taxon>Digenea</taxon>
        <taxon>Strigeidida</taxon>
        <taxon>Schistosomatoidea</taxon>
        <taxon>Schistosomatidae</taxon>
        <taxon>Trichobilharzia</taxon>
    </lineage>
</organism>
<dbReference type="InterPro" id="IPR001300">
    <property type="entry name" value="Peptidase_C2_calpain_cat"/>
</dbReference>
<dbReference type="AlphaFoldDB" id="A0AA85JJW2"/>
<dbReference type="InterPro" id="IPR000169">
    <property type="entry name" value="Pept_cys_AS"/>
</dbReference>
<dbReference type="FunFam" id="3.90.70.10:FF:000001">
    <property type="entry name" value="Calpain-1 catalytic subunit"/>
    <property type="match status" value="1"/>
</dbReference>
<dbReference type="GO" id="GO:0004198">
    <property type="term" value="F:calcium-dependent cysteine-type endopeptidase activity"/>
    <property type="evidence" value="ECO:0007669"/>
    <property type="project" value="InterPro"/>
</dbReference>
<keyword evidence="2 6" id="KW-0645">Protease</keyword>
<sequence>MVDEEMLIKVGRSKSHARHKKNNCESDEESTGIPQNYLKVLHPVVSEKRVQFNLGIPSTLTPRGYAKLEAKLTSPNIQKPKQENGSTSVQVLKELFSHKKPDHMCKNSNGHSSENRISYPNPTRMRNFKSIEYEIVVRTVRETKQLYEDPQFPADDSSIGNIPDLKGKVEWKRPKEINRDAQFFSGSPSRFDVDQGYLGDCWFNAVVSTITKYPQLLFQVIPKSQTLKGSDYTGAIHFQFWRFGQWIEVVIDDRLPVLKGTCKVVFMHSTDGKEFWSALLEKAYAKLCGTYEHLTGGFQSEAMEDFTGGICQTFILRGEGRPPDLLKMLQRYTATCCLIGCDVDGEHIRKREQLGLIESHAYSLTGFGCVNYRGKEQYLVRCRNPWGEKHEWKGPWSDKSEEWKHVKPKDKKALGYKDKEDGEFWMSFEDFAENFGLLEVCHLGLSSLDYDDEIEGKQRMNELTFVGEWCANVNAGGPMNNLEPYSTNPQFLFTIKRDGRKDETKALVIIGVMQESRRRDYGGDFLEIGFSLYEVSANQKSRLTAEQLADRKPLITSDYIPRREVTLEEYLFSGTFIIIPTTNHPNEECKFILRVFSSSEMTQQELDDTNTYEGISKEIIDTLESTLLSELYSMEQRFAQLCNAESRTINATHLSQILNHSSLKESMHDFDGFTESLCRTLLPSVSTNLTGNIDLKEFLFLWAQMNTWKHIFQNHQKHGHDPGYKLREMLSTAGYHVSNRVYHSIACRYIDSKKCTISFDEFLHCMARLRSAFDVTNIHPRNQNNQLVFTVEDYLRLSLST</sequence>
<evidence type="ECO:0000256" key="7">
    <source>
        <dbReference type="SAM" id="MobiDB-lite"/>
    </source>
</evidence>
<evidence type="ECO:0000313" key="10">
    <source>
        <dbReference type="WBParaSite" id="TREG1_36940.2"/>
    </source>
</evidence>
<feature type="active site" evidence="5 6">
    <location>
        <position position="360"/>
    </location>
</feature>
<dbReference type="PANTHER" id="PTHR10183:SF302">
    <property type="entry name" value="CALPAIN-14"/>
    <property type="match status" value="1"/>
</dbReference>
<dbReference type="PRINTS" id="PR00704">
    <property type="entry name" value="CALPAIN"/>
</dbReference>
<dbReference type="Pfam" id="PF00648">
    <property type="entry name" value="Peptidase_C2"/>
    <property type="match status" value="1"/>
</dbReference>
<dbReference type="GO" id="GO:0005737">
    <property type="term" value="C:cytoplasm"/>
    <property type="evidence" value="ECO:0007669"/>
    <property type="project" value="TreeGrafter"/>
</dbReference>
<evidence type="ECO:0000256" key="1">
    <source>
        <dbReference type="ARBA" id="ARBA00007623"/>
    </source>
</evidence>
<dbReference type="InterPro" id="IPR011992">
    <property type="entry name" value="EF-hand-dom_pair"/>
</dbReference>
<dbReference type="SUPFAM" id="SSF49758">
    <property type="entry name" value="Calpain large subunit, middle domain (domain III)"/>
    <property type="match status" value="1"/>
</dbReference>
<evidence type="ECO:0000259" key="8">
    <source>
        <dbReference type="PROSITE" id="PS50203"/>
    </source>
</evidence>
<dbReference type="InterPro" id="IPR038765">
    <property type="entry name" value="Papain-like_cys_pep_sf"/>
</dbReference>
<feature type="active site" evidence="5 6">
    <location>
        <position position="384"/>
    </location>
</feature>
<dbReference type="Gene3D" id="3.90.70.10">
    <property type="entry name" value="Cysteine proteinases"/>
    <property type="match status" value="1"/>
</dbReference>
<keyword evidence="9" id="KW-1185">Reference proteome</keyword>
<dbReference type="InterPro" id="IPR022682">
    <property type="entry name" value="Calpain_domain_III"/>
</dbReference>
<evidence type="ECO:0000256" key="5">
    <source>
        <dbReference type="PIRSR" id="PIRSR622684-1"/>
    </source>
</evidence>
<feature type="active site" evidence="5 6">
    <location>
        <position position="201"/>
    </location>
</feature>
<comment type="similarity">
    <text evidence="1">Belongs to the peptidase C2 family.</text>
</comment>
<evidence type="ECO:0000256" key="3">
    <source>
        <dbReference type="ARBA" id="ARBA00022801"/>
    </source>
</evidence>
<dbReference type="SMART" id="SM00230">
    <property type="entry name" value="CysPc"/>
    <property type="match status" value="1"/>
</dbReference>
<evidence type="ECO:0000256" key="6">
    <source>
        <dbReference type="PROSITE-ProRule" id="PRU00239"/>
    </source>
</evidence>
<dbReference type="GO" id="GO:0006508">
    <property type="term" value="P:proteolysis"/>
    <property type="evidence" value="ECO:0007669"/>
    <property type="project" value="UniProtKB-KW"/>
</dbReference>
<dbReference type="PROSITE" id="PS50203">
    <property type="entry name" value="CALPAIN_CAT"/>
    <property type="match status" value="1"/>
</dbReference>
<proteinExistence type="inferred from homology"/>
<dbReference type="SUPFAM" id="SSF54001">
    <property type="entry name" value="Cysteine proteinases"/>
    <property type="match status" value="1"/>
</dbReference>
<dbReference type="SUPFAM" id="SSF47473">
    <property type="entry name" value="EF-hand"/>
    <property type="match status" value="1"/>
</dbReference>
<dbReference type="Pfam" id="PF01067">
    <property type="entry name" value="Calpain_III"/>
    <property type="match status" value="1"/>
</dbReference>
<evidence type="ECO:0000256" key="2">
    <source>
        <dbReference type="ARBA" id="ARBA00022670"/>
    </source>
</evidence>
<evidence type="ECO:0000313" key="9">
    <source>
        <dbReference type="Proteomes" id="UP000050795"/>
    </source>
</evidence>
<dbReference type="PROSITE" id="PS00139">
    <property type="entry name" value="THIOL_PROTEASE_CYS"/>
    <property type="match status" value="1"/>
</dbReference>
<evidence type="ECO:0000256" key="4">
    <source>
        <dbReference type="ARBA" id="ARBA00022807"/>
    </source>
</evidence>
<feature type="region of interest" description="Disordered" evidence="7">
    <location>
        <begin position="12"/>
        <end position="31"/>
    </location>
</feature>
<keyword evidence="3 6" id="KW-0378">Hydrolase</keyword>
<accession>A0AA85JJW2</accession>
<keyword evidence="4 6" id="KW-0788">Thiol protease</keyword>
<dbReference type="Proteomes" id="UP000050795">
    <property type="component" value="Unassembled WGS sequence"/>
</dbReference>
<dbReference type="Gene3D" id="1.10.238.10">
    <property type="entry name" value="EF-hand"/>
    <property type="match status" value="1"/>
</dbReference>
<dbReference type="InterPro" id="IPR022683">
    <property type="entry name" value="Calpain_III"/>
</dbReference>
<feature type="region of interest" description="Disordered" evidence="7">
    <location>
        <begin position="101"/>
        <end position="121"/>
    </location>
</feature>
<dbReference type="PANTHER" id="PTHR10183">
    <property type="entry name" value="CALPAIN"/>
    <property type="match status" value="1"/>
</dbReference>
<reference evidence="9" key="1">
    <citation type="submission" date="2022-06" db="EMBL/GenBank/DDBJ databases">
        <authorList>
            <person name="Berger JAMES D."/>
            <person name="Berger JAMES D."/>
        </authorList>
    </citation>
    <scope>NUCLEOTIDE SEQUENCE [LARGE SCALE GENOMIC DNA]</scope>
</reference>
<dbReference type="WBParaSite" id="TREG1_36940.2">
    <property type="protein sequence ID" value="TREG1_36940.2"/>
    <property type="gene ID" value="TREG1_36940"/>
</dbReference>
<dbReference type="Gene3D" id="2.60.120.380">
    <property type="match status" value="1"/>
</dbReference>
<reference evidence="10" key="2">
    <citation type="submission" date="2023-11" db="UniProtKB">
        <authorList>
            <consortium name="WormBaseParasite"/>
        </authorList>
    </citation>
    <scope>IDENTIFICATION</scope>
</reference>
<dbReference type="CDD" id="cd00044">
    <property type="entry name" value="CysPc"/>
    <property type="match status" value="1"/>
</dbReference>
<dbReference type="SMART" id="SM00720">
    <property type="entry name" value="calpain_III"/>
    <property type="match status" value="1"/>
</dbReference>